<dbReference type="InterPro" id="IPR001623">
    <property type="entry name" value="DnaJ_domain"/>
</dbReference>
<dbReference type="InterPro" id="IPR036869">
    <property type="entry name" value="J_dom_sf"/>
</dbReference>
<dbReference type="Gene3D" id="1.10.287.110">
    <property type="entry name" value="DnaJ domain"/>
    <property type="match status" value="1"/>
</dbReference>
<feature type="domain" description="J" evidence="2">
    <location>
        <begin position="46"/>
        <end position="110"/>
    </location>
</feature>
<evidence type="ECO:0000256" key="1">
    <source>
        <dbReference type="SAM" id="MobiDB-lite"/>
    </source>
</evidence>
<protein>
    <recommendedName>
        <fullName evidence="2">J domain-containing protein</fullName>
    </recommendedName>
</protein>
<evidence type="ECO:0000259" key="2">
    <source>
        <dbReference type="PROSITE" id="PS50076"/>
    </source>
</evidence>
<dbReference type="SUPFAM" id="SSF46565">
    <property type="entry name" value="Chaperone J-domain"/>
    <property type="match status" value="1"/>
</dbReference>
<dbReference type="PANTHER" id="PTHR46620">
    <property type="entry name" value="J DOMAIN-CONTAINING PROTEIN SPF31"/>
    <property type="match status" value="1"/>
</dbReference>
<feature type="compositionally biased region" description="Basic residues" evidence="1">
    <location>
        <begin position="224"/>
        <end position="233"/>
    </location>
</feature>
<evidence type="ECO:0000313" key="3">
    <source>
        <dbReference type="EMBL" id="CAF9916998.1"/>
    </source>
</evidence>
<feature type="region of interest" description="Disordered" evidence="1">
    <location>
        <begin position="156"/>
        <end position="233"/>
    </location>
</feature>
<keyword evidence="4" id="KW-1185">Reference proteome</keyword>
<dbReference type="PROSITE" id="PS50076">
    <property type="entry name" value="DNAJ_2"/>
    <property type="match status" value="1"/>
</dbReference>
<dbReference type="OrthoDB" id="342454at2759"/>
<dbReference type="EMBL" id="CAJPDS010000019">
    <property type="protein sequence ID" value="CAF9916998.1"/>
    <property type="molecule type" value="Genomic_DNA"/>
</dbReference>
<organism evidence="3 4">
    <name type="scientific">Heterodermia speciosa</name>
    <dbReference type="NCBI Taxonomy" id="116794"/>
    <lineage>
        <taxon>Eukaryota</taxon>
        <taxon>Fungi</taxon>
        <taxon>Dikarya</taxon>
        <taxon>Ascomycota</taxon>
        <taxon>Pezizomycotina</taxon>
        <taxon>Lecanoromycetes</taxon>
        <taxon>OSLEUM clade</taxon>
        <taxon>Lecanoromycetidae</taxon>
        <taxon>Caliciales</taxon>
        <taxon>Physciaceae</taxon>
        <taxon>Heterodermia</taxon>
    </lineage>
</organism>
<sequence length="233" mass="26743">MGIDEEIKAEVESKDELEALDALAKEEKDFNKDAEIDRILKAFKLDAYAVLNLQPGISESQIKVQYRTLSLLIHPDKTPNPAAPDAFDRLKKASSTLLEPASRAQLDECIADARTLLIRERKLTIDSPEVKEPNEEFKAAWRKKTVEVLVDAEHRRRKQMKAQMQEEGREQRKQDEEVEARKRKREHEAKWEETRETRIGSWREFTQGGAKKAVNGDVKDGVGKKKKKLKVLG</sequence>
<accession>A0A8H3F3M6</accession>
<dbReference type="PANTHER" id="PTHR46620:SF1">
    <property type="entry name" value="J DOMAIN-CONTAINING PROTEIN SPF31"/>
    <property type="match status" value="1"/>
</dbReference>
<reference evidence="3" key="1">
    <citation type="submission" date="2021-03" db="EMBL/GenBank/DDBJ databases">
        <authorList>
            <person name="Tagirdzhanova G."/>
        </authorList>
    </citation>
    <scope>NUCLEOTIDE SEQUENCE</scope>
</reference>
<dbReference type="AlphaFoldDB" id="A0A8H3F3M6"/>
<name>A0A8H3F3M6_9LECA</name>
<dbReference type="PRINTS" id="PR00625">
    <property type="entry name" value="JDOMAIN"/>
</dbReference>
<evidence type="ECO:0000313" key="4">
    <source>
        <dbReference type="Proteomes" id="UP000664521"/>
    </source>
</evidence>
<comment type="caution">
    <text evidence="3">The sequence shown here is derived from an EMBL/GenBank/DDBJ whole genome shotgun (WGS) entry which is preliminary data.</text>
</comment>
<dbReference type="Pfam" id="PF00226">
    <property type="entry name" value="DnaJ"/>
    <property type="match status" value="1"/>
</dbReference>
<feature type="compositionally biased region" description="Basic and acidic residues" evidence="1">
    <location>
        <begin position="186"/>
        <end position="198"/>
    </location>
</feature>
<feature type="compositionally biased region" description="Basic and acidic residues" evidence="1">
    <location>
        <begin position="164"/>
        <end position="175"/>
    </location>
</feature>
<dbReference type="Proteomes" id="UP000664521">
    <property type="component" value="Unassembled WGS sequence"/>
</dbReference>
<gene>
    <name evidence="3" type="ORF">HETSPECPRED_003068</name>
</gene>
<dbReference type="SMART" id="SM00271">
    <property type="entry name" value="DnaJ"/>
    <property type="match status" value="1"/>
</dbReference>
<proteinExistence type="predicted"/>
<dbReference type="CDD" id="cd06257">
    <property type="entry name" value="DnaJ"/>
    <property type="match status" value="1"/>
</dbReference>